<dbReference type="Proteomes" id="UP000614334">
    <property type="component" value="Unassembled WGS sequence"/>
</dbReference>
<dbReference type="InterPro" id="IPR053183">
    <property type="entry name" value="ASL1"/>
</dbReference>
<dbReference type="InterPro" id="IPR017853">
    <property type="entry name" value="GH"/>
</dbReference>
<comment type="caution">
    <text evidence="3">The sequence shown here is derived from an EMBL/GenBank/DDBJ whole genome shotgun (WGS) entry which is preliminary data.</text>
</comment>
<reference evidence="3" key="1">
    <citation type="submission" date="2020-09" db="EMBL/GenBank/DDBJ databases">
        <title>Comparative genome analyses of four rice-infecting Rhizoctonia solani isolates reveal extensive enrichment of homogalacturonan modification genes.</title>
        <authorList>
            <person name="Lee D.-Y."/>
            <person name="Jeon J."/>
            <person name="Kim K.-T."/>
            <person name="Cheong K."/>
            <person name="Song H."/>
            <person name="Choi G."/>
            <person name="Ko J."/>
            <person name="Opiyo S.O."/>
            <person name="Zuo S."/>
            <person name="Madhav S."/>
            <person name="Lee Y.-H."/>
            <person name="Wang G.-L."/>
        </authorList>
    </citation>
    <scope>NUCLEOTIDE SEQUENCE</scope>
    <source>
        <strain evidence="3">AG1-IA B2</strain>
    </source>
</reference>
<dbReference type="GO" id="GO:0071966">
    <property type="term" value="P:fungal-type cell wall polysaccharide metabolic process"/>
    <property type="evidence" value="ECO:0007669"/>
    <property type="project" value="TreeGrafter"/>
</dbReference>
<dbReference type="PANTHER" id="PTHR34154:SF3">
    <property type="entry name" value="ALKALI-SENSITIVE LINKAGE PROTEIN 1"/>
    <property type="match status" value="1"/>
</dbReference>
<proteinExistence type="predicted"/>
<dbReference type="SUPFAM" id="SSF51445">
    <property type="entry name" value="(Trans)glycosidases"/>
    <property type="match status" value="1"/>
</dbReference>
<dbReference type="GO" id="GO:0009277">
    <property type="term" value="C:fungal-type cell wall"/>
    <property type="evidence" value="ECO:0007669"/>
    <property type="project" value="TreeGrafter"/>
</dbReference>
<dbReference type="GO" id="GO:0016787">
    <property type="term" value="F:hydrolase activity"/>
    <property type="evidence" value="ECO:0007669"/>
    <property type="project" value="UniProtKB-KW"/>
</dbReference>
<dbReference type="Pfam" id="PF11790">
    <property type="entry name" value="Glyco_hydro_cc"/>
    <property type="match status" value="1"/>
</dbReference>
<evidence type="ECO:0000256" key="1">
    <source>
        <dbReference type="SAM" id="MobiDB-lite"/>
    </source>
</evidence>
<evidence type="ECO:0000313" key="4">
    <source>
        <dbReference type="Proteomes" id="UP000614334"/>
    </source>
</evidence>
<gene>
    <name evidence="3" type="ORF">RHS01_07119</name>
</gene>
<evidence type="ECO:0000259" key="2">
    <source>
        <dbReference type="Pfam" id="PF11790"/>
    </source>
</evidence>
<dbReference type="InterPro" id="IPR024655">
    <property type="entry name" value="Asl1_glyco_hydro_catalytic"/>
</dbReference>
<feature type="region of interest" description="Disordered" evidence="1">
    <location>
        <begin position="1"/>
        <end position="21"/>
    </location>
</feature>
<keyword evidence="3" id="KW-0378">Hydrolase</keyword>
<dbReference type="Gene3D" id="3.20.20.80">
    <property type="entry name" value="Glycosidases"/>
    <property type="match status" value="1"/>
</dbReference>
<protein>
    <submittedName>
        <fullName evidence="3">Glycosyl hydrolase catalytic core</fullName>
    </submittedName>
</protein>
<evidence type="ECO:0000313" key="3">
    <source>
        <dbReference type="EMBL" id="KAF8753398.1"/>
    </source>
</evidence>
<dbReference type="AlphaFoldDB" id="A0A8H7IAU0"/>
<name>A0A8H7IAU0_9AGAM</name>
<sequence>MPLRRGRNIPPIRSAEMGEPRGSALSWNTDRIFIDMTRLGALSVSLLALMPSAFAAGKRGIAWPWYNEVAGTGMDTAKLANQHIQWIYNWETWRPAKTTNLNWIGMQRCMDCESSPIAQLQTRAAQQGWNTVLTLNEPDINNITPATAAAWYIQYINPLPIKKAIPSVTSSNLPGQGLQWAAQFISACAGRCFYDYVNVHWYGGSFADFKGFIEQAHTMFPDKEIIVTEFALQAPADREQQVTFLIQAMAFLDAASYVPYYSAFVATSPALFAANDPAGAAYVGLESTLFNNDGSLTHSGLVYTGAV</sequence>
<dbReference type="PANTHER" id="PTHR34154">
    <property type="entry name" value="ALKALI-SENSITIVE LINKAGE PROTEIN 1"/>
    <property type="match status" value="1"/>
</dbReference>
<feature type="domain" description="Asl1-like glycosyl hydrolase catalytic" evidence="2">
    <location>
        <begin position="70"/>
        <end position="303"/>
    </location>
</feature>
<organism evidence="3 4">
    <name type="scientific">Rhizoctonia solani</name>
    <dbReference type="NCBI Taxonomy" id="456999"/>
    <lineage>
        <taxon>Eukaryota</taxon>
        <taxon>Fungi</taxon>
        <taxon>Dikarya</taxon>
        <taxon>Basidiomycota</taxon>
        <taxon>Agaricomycotina</taxon>
        <taxon>Agaricomycetes</taxon>
        <taxon>Cantharellales</taxon>
        <taxon>Ceratobasidiaceae</taxon>
        <taxon>Rhizoctonia</taxon>
    </lineage>
</organism>
<dbReference type="EMBL" id="JACYCF010000013">
    <property type="protein sequence ID" value="KAF8753398.1"/>
    <property type="molecule type" value="Genomic_DNA"/>
</dbReference>
<accession>A0A8H7IAU0</accession>